<sequence length="96" mass="11490">MELITDKKVKNNDDTKEIEKLKKEIEKGYENIEKHETFTLQYGVKEAIWFFYKIVYLTANINKLIKGKKLNVITAIIKNKNILDFYNYMLNIIKEI</sequence>
<evidence type="ECO:0000313" key="2">
    <source>
        <dbReference type="EMBL" id="CAD2182722.1"/>
    </source>
</evidence>
<evidence type="ECO:0000313" key="3">
    <source>
        <dbReference type="Proteomes" id="UP000580250"/>
    </source>
</evidence>
<accession>A0A6V7W6R3</accession>
<name>A0A6V7W6R3_MELEN</name>
<dbReference type="EMBL" id="CAJEWN010000442">
    <property type="protein sequence ID" value="CAD2182722.1"/>
    <property type="molecule type" value="Genomic_DNA"/>
</dbReference>
<evidence type="ECO:0000256" key="1">
    <source>
        <dbReference type="SAM" id="Coils"/>
    </source>
</evidence>
<reference evidence="2 3" key="1">
    <citation type="submission" date="2020-08" db="EMBL/GenBank/DDBJ databases">
        <authorList>
            <person name="Koutsovoulos G."/>
            <person name="Danchin GJ E."/>
        </authorList>
    </citation>
    <scope>NUCLEOTIDE SEQUENCE [LARGE SCALE GENOMIC DNA]</scope>
</reference>
<proteinExistence type="predicted"/>
<dbReference type="Proteomes" id="UP000580250">
    <property type="component" value="Unassembled WGS sequence"/>
</dbReference>
<gene>
    <name evidence="2" type="ORF">MENT_LOCUS34963</name>
</gene>
<keyword evidence="1" id="KW-0175">Coiled coil</keyword>
<comment type="caution">
    <text evidence="2">The sequence shown here is derived from an EMBL/GenBank/DDBJ whole genome shotgun (WGS) entry which is preliminary data.</text>
</comment>
<dbReference type="AlphaFoldDB" id="A0A6V7W6R3"/>
<feature type="coiled-coil region" evidence="1">
    <location>
        <begin position="4"/>
        <end position="31"/>
    </location>
</feature>
<organism evidence="2 3">
    <name type="scientific">Meloidogyne enterolobii</name>
    <name type="common">Root-knot nematode worm</name>
    <name type="synonym">Meloidogyne mayaguensis</name>
    <dbReference type="NCBI Taxonomy" id="390850"/>
    <lineage>
        <taxon>Eukaryota</taxon>
        <taxon>Metazoa</taxon>
        <taxon>Ecdysozoa</taxon>
        <taxon>Nematoda</taxon>
        <taxon>Chromadorea</taxon>
        <taxon>Rhabditida</taxon>
        <taxon>Tylenchina</taxon>
        <taxon>Tylenchomorpha</taxon>
        <taxon>Tylenchoidea</taxon>
        <taxon>Meloidogynidae</taxon>
        <taxon>Meloidogyninae</taxon>
        <taxon>Meloidogyne</taxon>
    </lineage>
</organism>
<protein>
    <submittedName>
        <fullName evidence="2">Uncharacterized protein</fullName>
    </submittedName>
</protein>